<dbReference type="GO" id="GO:0003824">
    <property type="term" value="F:catalytic activity"/>
    <property type="evidence" value="ECO:0007669"/>
    <property type="project" value="InterPro"/>
</dbReference>
<accession>A0A1G2G863</accession>
<dbReference type="SUPFAM" id="SSF52374">
    <property type="entry name" value="Nucleotidylyl transferase"/>
    <property type="match status" value="1"/>
</dbReference>
<dbReference type="NCBIfam" id="TIGR00125">
    <property type="entry name" value="cyt_tran_rel"/>
    <property type="match status" value="1"/>
</dbReference>
<dbReference type="InterPro" id="IPR004821">
    <property type="entry name" value="Cyt_trans-like"/>
</dbReference>
<dbReference type="Pfam" id="PF01467">
    <property type="entry name" value="CTP_transf_like"/>
    <property type="match status" value="1"/>
</dbReference>
<comment type="caution">
    <text evidence="2">The sequence shown here is derived from an EMBL/GenBank/DDBJ whole genome shotgun (WGS) entry which is preliminary data.</text>
</comment>
<dbReference type="STRING" id="1802117.A3J54_00505"/>
<dbReference type="AlphaFoldDB" id="A0A1G2G863"/>
<evidence type="ECO:0000313" key="3">
    <source>
        <dbReference type="Proteomes" id="UP000176576"/>
    </source>
</evidence>
<sequence>MFYMVNPMVIYQGHRRIFFLKEERSYYFICVPFFMKTCLVVGKFAPLHKGHEFLLQKAANEADRLVVLVYDAPDVTRVPLSVRAGWIRLLYPGALVLEGENPPLRDAWTPERTREHKEFIKQLVSPYHITHVFSCEAYGELLARVIGAEHVRVEKLVEGVSHVSATMIRNHLDARQFVSEQVYRDMQNYGDVL</sequence>
<reference evidence="2 3" key="1">
    <citation type="journal article" date="2016" name="Nat. Commun.">
        <title>Thousands of microbial genomes shed light on interconnected biogeochemical processes in an aquifer system.</title>
        <authorList>
            <person name="Anantharaman K."/>
            <person name="Brown C.T."/>
            <person name="Hug L.A."/>
            <person name="Sharon I."/>
            <person name="Castelle C.J."/>
            <person name="Probst A.J."/>
            <person name="Thomas B.C."/>
            <person name="Singh A."/>
            <person name="Wilkins M.J."/>
            <person name="Karaoz U."/>
            <person name="Brodie E.L."/>
            <person name="Williams K.H."/>
            <person name="Hubbard S.S."/>
            <person name="Banfield J.F."/>
        </authorList>
    </citation>
    <scope>NUCLEOTIDE SEQUENCE [LARGE SCALE GENOMIC DNA]</scope>
</reference>
<dbReference type="Proteomes" id="UP000176576">
    <property type="component" value="Unassembled WGS sequence"/>
</dbReference>
<dbReference type="EMBL" id="MHNN01000013">
    <property type="protein sequence ID" value="OGZ46272.1"/>
    <property type="molecule type" value="Genomic_DNA"/>
</dbReference>
<dbReference type="InterPro" id="IPR014729">
    <property type="entry name" value="Rossmann-like_a/b/a_fold"/>
</dbReference>
<evidence type="ECO:0000313" key="2">
    <source>
        <dbReference type="EMBL" id="OGZ46272.1"/>
    </source>
</evidence>
<feature type="domain" description="Cytidyltransferase-like" evidence="1">
    <location>
        <begin position="39"/>
        <end position="76"/>
    </location>
</feature>
<evidence type="ECO:0000259" key="1">
    <source>
        <dbReference type="Pfam" id="PF01467"/>
    </source>
</evidence>
<gene>
    <name evidence="2" type="ORF">A3J54_00505</name>
</gene>
<proteinExistence type="predicted"/>
<name>A0A1G2G863_9BACT</name>
<protein>
    <recommendedName>
        <fullName evidence="1">Cytidyltransferase-like domain-containing protein</fullName>
    </recommendedName>
</protein>
<dbReference type="Gene3D" id="3.40.50.620">
    <property type="entry name" value="HUPs"/>
    <property type="match status" value="1"/>
</dbReference>
<organism evidence="2 3">
    <name type="scientific">Candidatus Ryanbacteria bacterium RIFCSPHIGHO2_02_FULL_45_13b</name>
    <dbReference type="NCBI Taxonomy" id="1802117"/>
    <lineage>
        <taxon>Bacteria</taxon>
        <taxon>Candidatus Ryaniibacteriota</taxon>
    </lineage>
</organism>